<keyword evidence="3" id="KW-1185">Reference proteome</keyword>
<evidence type="ECO:0000256" key="1">
    <source>
        <dbReference type="SAM" id="MobiDB-lite"/>
    </source>
</evidence>
<organism evidence="2 3">
    <name type="scientific">Marasmiellus scandens</name>
    <dbReference type="NCBI Taxonomy" id="2682957"/>
    <lineage>
        <taxon>Eukaryota</taxon>
        <taxon>Fungi</taxon>
        <taxon>Dikarya</taxon>
        <taxon>Basidiomycota</taxon>
        <taxon>Agaricomycotina</taxon>
        <taxon>Agaricomycetes</taxon>
        <taxon>Agaricomycetidae</taxon>
        <taxon>Agaricales</taxon>
        <taxon>Marasmiineae</taxon>
        <taxon>Omphalotaceae</taxon>
        <taxon>Marasmiellus</taxon>
    </lineage>
</organism>
<sequence>MGMERMNQNLHEKESAKSKEHTLLFPGGKGHHLTSDEFISQKRAMEVAKQAEEQEKINRATGRAARKVEKAKIELAWQRI</sequence>
<gene>
    <name evidence="2" type="ORF">VKT23_012782</name>
</gene>
<reference evidence="2 3" key="1">
    <citation type="submission" date="2024-01" db="EMBL/GenBank/DDBJ databases">
        <title>A draft genome for the cacao thread blight pathogen Marasmiellus scandens.</title>
        <authorList>
            <person name="Baruah I.K."/>
            <person name="Leung J."/>
            <person name="Bukari Y."/>
            <person name="Amoako-Attah I."/>
            <person name="Meinhardt L.W."/>
            <person name="Bailey B.A."/>
            <person name="Cohen S.P."/>
        </authorList>
    </citation>
    <scope>NUCLEOTIDE SEQUENCE [LARGE SCALE GENOMIC DNA]</scope>
    <source>
        <strain evidence="2 3">GH-19</strain>
    </source>
</reference>
<protein>
    <submittedName>
        <fullName evidence="2">Uncharacterized protein</fullName>
    </submittedName>
</protein>
<proteinExistence type="predicted"/>
<feature type="compositionally biased region" description="Basic and acidic residues" evidence="1">
    <location>
        <begin position="10"/>
        <end position="22"/>
    </location>
</feature>
<evidence type="ECO:0000313" key="3">
    <source>
        <dbReference type="Proteomes" id="UP001498398"/>
    </source>
</evidence>
<dbReference type="EMBL" id="JBANRG010000032">
    <property type="protein sequence ID" value="KAK7451106.1"/>
    <property type="molecule type" value="Genomic_DNA"/>
</dbReference>
<feature type="region of interest" description="Disordered" evidence="1">
    <location>
        <begin position="1"/>
        <end position="34"/>
    </location>
</feature>
<accession>A0ABR1J7V5</accession>
<evidence type="ECO:0000313" key="2">
    <source>
        <dbReference type="EMBL" id="KAK7451106.1"/>
    </source>
</evidence>
<dbReference type="Proteomes" id="UP001498398">
    <property type="component" value="Unassembled WGS sequence"/>
</dbReference>
<comment type="caution">
    <text evidence="2">The sequence shown here is derived from an EMBL/GenBank/DDBJ whole genome shotgun (WGS) entry which is preliminary data.</text>
</comment>
<name>A0ABR1J7V5_9AGAR</name>